<accession>A0A5B0NXC6</accession>
<feature type="compositionally biased region" description="Polar residues" evidence="1">
    <location>
        <begin position="841"/>
        <end position="850"/>
    </location>
</feature>
<comment type="caution">
    <text evidence="2">The sequence shown here is derived from an EMBL/GenBank/DDBJ whole genome shotgun (WGS) entry which is preliminary data.</text>
</comment>
<gene>
    <name evidence="2" type="ORF">PGTUg99_027397</name>
</gene>
<protein>
    <submittedName>
        <fullName evidence="2">Uncharacterized protein</fullName>
    </submittedName>
</protein>
<feature type="compositionally biased region" description="Basic residues" evidence="1">
    <location>
        <begin position="173"/>
        <end position="184"/>
    </location>
</feature>
<evidence type="ECO:0000313" key="3">
    <source>
        <dbReference type="Proteomes" id="UP000325313"/>
    </source>
</evidence>
<organism evidence="2 3">
    <name type="scientific">Puccinia graminis f. sp. tritici</name>
    <dbReference type="NCBI Taxonomy" id="56615"/>
    <lineage>
        <taxon>Eukaryota</taxon>
        <taxon>Fungi</taxon>
        <taxon>Dikarya</taxon>
        <taxon>Basidiomycota</taxon>
        <taxon>Pucciniomycotina</taxon>
        <taxon>Pucciniomycetes</taxon>
        <taxon>Pucciniales</taxon>
        <taxon>Pucciniaceae</taxon>
        <taxon>Puccinia</taxon>
    </lineage>
</organism>
<evidence type="ECO:0000313" key="2">
    <source>
        <dbReference type="EMBL" id="KAA1093382.1"/>
    </source>
</evidence>
<feature type="region of interest" description="Disordered" evidence="1">
    <location>
        <begin position="814"/>
        <end position="853"/>
    </location>
</feature>
<dbReference type="Proteomes" id="UP000325313">
    <property type="component" value="Unassembled WGS sequence"/>
</dbReference>
<dbReference type="EMBL" id="VDEP01000375">
    <property type="protein sequence ID" value="KAA1093382.1"/>
    <property type="molecule type" value="Genomic_DNA"/>
</dbReference>
<reference evidence="2 3" key="1">
    <citation type="submission" date="2019-05" db="EMBL/GenBank/DDBJ databases">
        <title>Emergence of the Ug99 lineage of the wheat stem rust pathogen through somatic hybridization.</title>
        <authorList>
            <person name="Li F."/>
            <person name="Upadhyaya N.M."/>
            <person name="Sperschneider J."/>
            <person name="Matny O."/>
            <person name="Nguyen-Phuc H."/>
            <person name="Mago R."/>
            <person name="Raley C."/>
            <person name="Miller M.E."/>
            <person name="Silverstein K.A.T."/>
            <person name="Henningsen E."/>
            <person name="Hirsch C.D."/>
            <person name="Visser B."/>
            <person name="Pretorius Z.A."/>
            <person name="Steffenson B.J."/>
            <person name="Schwessinger B."/>
            <person name="Dodds P.N."/>
            <person name="Figueroa M."/>
        </authorList>
    </citation>
    <scope>NUCLEOTIDE SEQUENCE [LARGE SCALE GENOMIC DNA]</scope>
    <source>
        <strain evidence="2 3">Ug99</strain>
    </source>
</reference>
<feature type="compositionally biased region" description="Basic residues" evidence="1">
    <location>
        <begin position="814"/>
        <end position="824"/>
    </location>
</feature>
<feature type="compositionally biased region" description="Low complexity" evidence="1">
    <location>
        <begin position="428"/>
        <end position="449"/>
    </location>
</feature>
<sequence>MNDRSLRPVIQLLGSPSHLIFQLVRFTTLPYMIYQIINNQKQKQKKLAEQTSDDQELEPPRIIIKTHKPVKHNTPNQPRRSFSTETQDDYSTLFPQLIKEQPRLNQQLIHLLDHFLNLNHTPQLSQQTVEQLFLISRSTIRDRLNPHSTEIRTPTSTAWQAEAMAQIVQHWSNQRHHHHHHHPTKPIDQLNPSNSISKSLKIHSRTRAFLSNGPPRCDCQRSNLPLRTIELGLDQVGTLQSSSTLGLFASKLNHSLSPLTILRIIDLARQAQRWDLAVIFLDRSLAEPSILNDPKLFNRRSGQVTALLDFLRHHGRSEPILDPLRLWCIHFICQSIETTINHHPQHQWTRINRMSLDVLTRFASMPIGFDRRLKQDQLNRQQPIYPCLDLNRHQILLDAITHSTNELEFAVLTRERCERLLSKLTRLTTRHSPPLDPSSSSAATSSNSPQVHAWATRSDIQLRLLEYLARQGTQEQFMSLLQTHVDQHPPGPKLARIILLGARRFDSLSANPELIRHTLSQLDQADQRPIIDFILRPRQSLDTLRANLEICLASLPVEREPRMRIYSHLLFRCSQLASPSLALKLWETINRDERRRSLIRVGRRTRAKLKDLLRNQKIQPLALTSSTDLLSHQAIRSMIYVFKNLTHRSSSSSSANQLAIGKHYRAMYQRLSLKHSHKAKWPLSRSQARSHLVLHLLKTELGSLKGKEMRHDGNGLVRALERCFVDPCVGDLNGFEAMLKFLLLSKSTNKTLESVLLRRLVYLDSLELPPSHRSCSSSLSERPETRDRARRQIDRLAIRRRFYRFVVLWRRSRGGSRPAHRPHPHPSSSTPCLSLHHHPSIPSTSAPHSTPTKKNRRACSRFWASFVALHSTPPPLLLLLLRLLLLLLDFNFLCCCSSCSCVYKKKTVIWLRMLKDGPYP</sequence>
<feature type="region of interest" description="Disordered" evidence="1">
    <location>
        <begin position="428"/>
        <end position="450"/>
    </location>
</feature>
<dbReference type="AlphaFoldDB" id="A0A5B0NXC6"/>
<proteinExistence type="predicted"/>
<feature type="region of interest" description="Disordered" evidence="1">
    <location>
        <begin position="172"/>
        <end position="192"/>
    </location>
</feature>
<name>A0A5B0NXC6_PUCGR</name>
<evidence type="ECO:0000256" key="1">
    <source>
        <dbReference type="SAM" id="MobiDB-lite"/>
    </source>
</evidence>